<keyword evidence="3" id="KW-0949">S-adenosyl-L-methionine</keyword>
<dbReference type="InterPro" id="IPR001214">
    <property type="entry name" value="SET_dom"/>
</dbReference>
<dbReference type="AlphaFoldDB" id="A0A8H7R0A4"/>
<organism evidence="5 6">
    <name type="scientific">Mucor plumbeus</name>
    <dbReference type="NCBI Taxonomy" id="97098"/>
    <lineage>
        <taxon>Eukaryota</taxon>
        <taxon>Fungi</taxon>
        <taxon>Fungi incertae sedis</taxon>
        <taxon>Mucoromycota</taxon>
        <taxon>Mucoromycotina</taxon>
        <taxon>Mucoromycetes</taxon>
        <taxon>Mucorales</taxon>
        <taxon>Mucorineae</taxon>
        <taxon>Mucoraceae</taxon>
        <taxon>Mucor</taxon>
    </lineage>
</organism>
<evidence type="ECO:0000256" key="3">
    <source>
        <dbReference type="ARBA" id="ARBA00022691"/>
    </source>
</evidence>
<dbReference type="EMBL" id="JAEPRC010000266">
    <property type="protein sequence ID" value="KAG2202082.1"/>
    <property type="molecule type" value="Genomic_DNA"/>
</dbReference>
<dbReference type="PANTHER" id="PTHR13271:SF147">
    <property type="entry name" value="PROTEIN-LYSINE N-METHYLTRANSFERASE EFM1-RELATED"/>
    <property type="match status" value="1"/>
</dbReference>
<gene>
    <name evidence="5" type="ORF">INT46_002011</name>
</gene>
<dbReference type="SUPFAM" id="SSF82199">
    <property type="entry name" value="SET domain"/>
    <property type="match status" value="1"/>
</dbReference>
<evidence type="ECO:0000256" key="2">
    <source>
        <dbReference type="ARBA" id="ARBA00022679"/>
    </source>
</evidence>
<feature type="domain" description="SET" evidence="4">
    <location>
        <begin position="22"/>
        <end position="235"/>
    </location>
</feature>
<dbReference type="Gene3D" id="3.90.1410.10">
    <property type="entry name" value="set domain protein methyltransferase, domain 1"/>
    <property type="match status" value="1"/>
</dbReference>
<comment type="caution">
    <text evidence="5">The sequence shown here is derived from an EMBL/GenBank/DDBJ whole genome shotgun (WGS) entry which is preliminary data.</text>
</comment>
<dbReference type="CDD" id="cd19180">
    <property type="entry name" value="SET_SpSET10-like"/>
    <property type="match status" value="1"/>
</dbReference>
<dbReference type="PANTHER" id="PTHR13271">
    <property type="entry name" value="UNCHARACTERIZED PUTATIVE METHYLTRANSFERASE"/>
    <property type="match status" value="1"/>
</dbReference>
<dbReference type="InterPro" id="IPR046341">
    <property type="entry name" value="SET_dom_sf"/>
</dbReference>
<dbReference type="PROSITE" id="PS50280">
    <property type="entry name" value="SET"/>
    <property type="match status" value="1"/>
</dbReference>
<keyword evidence="1" id="KW-0489">Methyltransferase</keyword>
<accession>A0A8H7R0A4</accession>
<dbReference type="Gene3D" id="3.90.1420.10">
    <property type="entry name" value="Rubisco LSMT, substrate-binding domain"/>
    <property type="match status" value="1"/>
</dbReference>
<sequence>MMEETAVESYLNWIKDNGGSFKKIEFKNDTDGVGCVYTTQIVAENENFATVPFKLCITEKMARKTLPDLDSFSGRIVQTLYLLLQRHLGDNSFYWPYINILPKVIKTPLFFDEHDMKFIQNTNLESATRERKAALFLDFEKLLEHLPEEIDKNDITWEDFLWGYSVFSSRAFPYKLIDPTSTDQSEVLFPLVDALNHKPNTKITWSRTGDADTGSLSFIAGQVFNTGDEIFNNYGPKSNEELLLGYGFCFEYNEFDHIAIKPNFSQDPNQETKLNILKQCQISSGNSDSLTFYFHRNNLPESFLKLMRVLVMNSMETEHFAFCTDTNLLDFVGYRNEITMISMTLSLLKSKLYALKSVKLGNELIPYWQKFALMYRAGQEDVLNVTIKKVEEMKYNLIQKMYQEEKEGRIAPCAPFLSIVNPSFYQQSNIELSGNEFITLDTVVMTIKRLLNKDAQFAAIISDNFELEEEADIIMMLCLIRENSNPESEFRQFLDRVTVSQSGSATSTTEDQAELKEMYESMIPAFNEAYPTVFDLDVFNFKSFVWADMVLNNYCIENPLAIVPL</sequence>
<dbReference type="SUPFAM" id="SSF81822">
    <property type="entry name" value="RuBisCo LSMT C-terminal, substrate-binding domain"/>
    <property type="match status" value="1"/>
</dbReference>
<evidence type="ECO:0000259" key="4">
    <source>
        <dbReference type="PROSITE" id="PS50280"/>
    </source>
</evidence>
<evidence type="ECO:0000313" key="5">
    <source>
        <dbReference type="EMBL" id="KAG2202082.1"/>
    </source>
</evidence>
<keyword evidence="2" id="KW-0808">Transferase</keyword>
<evidence type="ECO:0000256" key="1">
    <source>
        <dbReference type="ARBA" id="ARBA00022603"/>
    </source>
</evidence>
<dbReference type="InterPro" id="IPR044432">
    <property type="entry name" value="Set10/Efm1_SET"/>
</dbReference>
<dbReference type="InterPro" id="IPR036464">
    <property type="entry name" value="Rubisco_LSMT_subst-bd_sf"/>
</dbReference>
<name>A0A8H7R0A4_9FUNG</name>
<evidence type="ECO:0000313" key="6">
    <source>
        <dbReference type="Proteomes" id="UP000650833"/>
    </source>
</evidence>
<keyword evidence="6" id="KW-1185">Reference proteome</keyword>
<dbReference type="InterPro" id="IPR050600">
    <property type="entry name" value="SETD3_SETD6_MTase"/>
</dbReference>
<dbReference type="OrthoDB" id="42889at2759"/>
<dbReference type="Proteomes" id="UP000650833">
    <property type="component" value="Unassembled WGS sequence"/>
</dbReference>
<protein>
    <recommendedName>
        <fullName evidence="4">SET domain-containing protein</fullName>
    </recommendedName>
</protein>
<proteinExistence type="predicted"/>
<dbReference type="GO" id="GO:0016279">
    <property type="term" value="F:protein-lysine N-methyltransferase activity"/>
    <property type="evidence" value="ECO:0007669"/>
    <property type="project" value="InterPro"/>
</dbReference>
<reference evidence="5" key="1">
    <citation type="submission" date="2020-12" db="EMBL/GenBank/DDBJ databases">
        <title>Metabolic potential, ecology and presence of endohyphal bacteria is reflected in genomic diversity of Mucoromycotina.</title>
        <authorList>
            <person name="Muszewska A."/>
            <person name="Okrasinska A."/>
            <person name="Steczkiewicz K."/>
            <person name="Drgas O."/>
            <person name="Orlowska M."/>
            <person name="Perlinska-Lenart U."/>
            <person name="Aleksandrzak-Piekarczyk T."/>
            <person name="Szatraj K."/>
            <person name="Zielenkiewicz U."/>
            <person name="Pilsyk S."/>
            <person name="Malc E."/>
            <person name="Mieczkowski P."/>
            <person name="Kruszewska J.S."/>
            <person name="Biernat P."/>
            <person name="Pawlowska J."/>
        </authorList>
    </citation>
    <scope>NUCLEOTIDE SEQUENCE</scope>
    <source>
        <strain evidence="5">CBS 226.32</strain>
    </source>
</reference>
<dbReference type="GO" id="GO:0032259">
    <property type="term" value="P:methylation"/>
    <property type="evidence" value="ECO:0007669"/>
    <property type="project" value="UniProtKB-KW"/>
</dbReference>